<gene>
    <name evidence="2" type="ORF">L798_05786</name>
</gene>
<accession>A0A067QEU7</accession>
<evidence type="ECO:0000313" key="3">
    <source>
        <dbReference type="Proteomes" id="UP000027135"/>
    </source>
</evidence>
<organism evidence="2 3">
    <name type="scientific">Zootermopsis nevadensis</name>
    <name type="common">Dampwood termite</name>
    <dbReference type="NCBI Taxonomy" id="136037"/>
    <lineage>
        <taxon>Eukaryota</taxon>
        <taxon>Metazoa</taxon>
        <taxon>Ecdysozoa</taxon>
        <taxon>Arthropoda</taxon>
        <taxon>Hexapoda</taxon>
        <taxon>Insecta</taxon>
        <taxon>Pterygota</taxon>
        <taxon>Neoptera</taxon>
        <taxon>Polyneoptera</taxon>
        <taxon>Dictyoptera</taxon>
        <taxon>Blattodea</taxon>
        <taxon>Blattoidea</taxon>
        <taxon>Termitoidae</taxon>
        <taxon>Termopsidae</taxon>
        <taxon>Zootermopsis</taxon>
    </lineage>
</organism>
<evidence type="ECO:0000313" key="2">
    <source>
        <dbReference type="EMBL" id="KDQ96191.1"/>
    </source>
</evidence>
<keyword evidence="3" id="KW-1185">Reference proteome</keyword>
<dbReference type="InParanoid" id="A0A067QEU7"/>
<reference evidence="2 3" key="1">
    <citation type="journal article" date="2014" name="Nat. Commun.">
        <title>Molecular traces of alternative social organization in a termite genome.</title>
        <authorList>
            <person name="Terrapon N."/>
            <person name="Li C."/>
            <person name="Robertson H.M."/>
            <person name="Ji L."/>
            <person name="Meng X."/>
            <person name="Booth W."/>
            <person name="Chen Z."/>
            <person name="Childers C.P."/>
            <person name="Glastad K.M."/>
            <person name="Gokhale K."/>
            <person name="Gowin J."/>
            <person name="Gronenberg W."/>
            <person name="Hermansen R.A."/>
            <person name="Hu H."/>
            <person name="Hunt B.G."/>
            <person name="Huylmans A.K."/>
            <person name="Khalil S.M."/>
            <person name="Mitchell R.D."/>
            <person name="Munoz-Torres M.C."/>
            <person name="Mustard J.A."/>
            <person name="Pan H."/>
            <person name="Reese J.T."/>
            <person name="Scharf M.E."/>
            <person name="Sun F."/>
            <person name="Vogel H."/>
            <person name="Xiao J."/>
            <person name="Yang W."/>
            <person name="Yang Z."/>
            <person name="Yang Z."/>
            <person name="Zhou J."/>
            <person name="Zhu J."/>
            <person name="Brent C.S."/>
            <person name="Elsik C.G."/>
            <person name="Goodisman M.A."/>
            <person name="Liberles D.A."/>
            <person name="Roe R.M."/>
            <person name="Vargo E.L."/>
            <person name="Vilcinskas A."/>
            <person name="Wang J."/>
            <person name="Bornberg-Bauer E."/>
            <person name="Korb J."/>
            <person name="Zhang G."/>
            <person name="Liebig J."/>
        </authorList>
    </citation>
    <scope>NUCLEOTIDE SEQUENCE [LARGE SCALE GENOMIC DNA]</scope>
    <source>
        <tissue evidence="2">Whole organism</tissue>
    </source>
</reference>
<evidence type="ECO:0000256" key="1">
    <source>
        <dbReference type="SAM" id="MobiDB-lite"/>
    </source>
</evidence>
<dbReference type="Proteomes" id="UP000027135">
    <property type="component" value="Unassembled WGS sequence"/>
</dbReference>
<dbReference type="EMBL" id="KK853698">
    <property type="protein sequence ID" value="KDQ96191.1"/>
    <property type="molecule type" value="Genomic_DNA"/>
</dbReference>
<protein>
    <submittedName>
        <fullName evidence="2">Uncharacterized protein</fullName>
    </submittedName>
</protein>
<feature type="region of interest" description="Disordered" evidence="1">
    <location>
        <begin position="81"/>
        <end position="100"/>
    </location>
</feature>
<proteinExistence type="predicted"/>
<name>A0A067QEU7_ZOONE</name>
<dbReference type="AlphaFoldDB" id="A0A067QEU7"/>
<sequence>MYSNSYQQTWDYYENLLWRQQVSESPVGGGRNFTDAFSLLAMKLKRRMSKPSVYLTSVSSITSSLSPSIITWGSNGKVKTVIGQPPKSAGTSEENNGAFRSKFLQFPTHLSTRTA</sequence>